<evidence type="ECO:0000313" key="3">
    <source>
        <dbReference type="EMBL" id="OAF17828.1"/>
    </source>
</evidence>
<organism evidence="3 4">
    <name type="scientific">Bradyrhizobium neotropicale</name>
    <dbReference type="NCBI Taxonomy" id="1497615"/>
    <lineage>
        <taxon>Bacteria</taxon>
        <taxon>Pseudomonadati</taxon>
        <taxon>Pseudomonadota</taxon>
        <taxon>Alphaproteobacteria</taxon>
        <taxon>Hyphomicrobiales</taxon>
        <taxon>Nitrobacteraceae</taxon>
        <taxon>Bradyrhizobium</taxon>
    </lineage>
</organism>
<reference evidence="3 4" key="1">
    <citation type="submission" date="2016-02" db="EMBL/GenBank/DDBJ databases">
        <title>Draft genome sequence of the strain BR 10247T Bradyrhizobium neotropicale isolated from nodules of Centrolobium paraense.</title>
        <authorList>
            <person name="Simoes-Araujo J.L."/>
            <person name="Barauna A.C."/>
            <person name="Silva K."/>
            <person name="Zilli J.E."/>
        </authorList>
    </citation>
    <scope>NUCLEOTIDE SEQUENCE [LARGE SCALE GENOMIC DNA]</scope>
    <source>
        <strain evidence="3 4">BR 10247</strain>
    </source>
</reference>
<feature type="chain" id="PRO_5008055742" evidence="2">
    <location>
        <begin position="31"/>
        <end position="139"/>
    </location>
</feature>
<dbReference type="Proteomes" id="UP000077173">
    <property type="component" value="Unassembled WGS sequence"/>
</dbReference>
<dbReference type="AlphaFoldDB" id="A0A176ZB06"/>
<dbReference type="GeneID" id="32587171"/>
<gene>
    <name evidence="3" type="ORF">AXW67_06830</name>
</gene>
<protein>
    <submittedName>
        <fullName evidence="3">Uncharacterized protein</fullName>
    </submittedName>
</protein>
<dbReference type="EMBL" id="LSEF01000040">
    <property type="protein sequence ID" value="OAF17828.1"/>
    <property type="molecule type" value="Genomic_DNA"/>
</dbReference>
<dbReference type="RefSeq" id="WP_063678075.1">
    <property type="nucleotide sequence ID" value="NZ_LSEF01000040.1"/>
</dbReference>
<comment type="caution">
    <text evidence="3">The sequence shown here is derived from an EMBL/GenBank/DDBJ whole genome shotgun (WGS) entry which is preliminary data.</text>
</comment>
<evidence type="ECO:0000256" key="1">
    <source>
        <dbReference type="SAM" id="MobiDB-lite"/>
    </source>
</evidence>
<accession>A0A176ZB06</accession>
<feature type="signal peptide" evidence="2">
    <location>
        <begin position="1"/>
        <end position="30"/>
    </location>
</feature>
<feature type="region of interest" description="Disordered" evidence="1">
    <location>
        <begin position="120"/>
        <end position="139"/>
    </location>
</feature>
<keyword evidence="2" id="KW-0732">Signal</keyword>
<feature type="compositionally biased region" description="Basic and acidic residues" evidence="1">
    <location>
        <begin position="130"/>
        <end position="139"/>
    </location>
</feature>
<proteinExistence type="predicted"/>
<evidence type="ECO:0000256" key="2">
    <source>
        <dbReference type="SAM" id="SignalP"/>
    </source>
</evidence>
<evidence type="ECO:0000313" key="4">
    <source>
        <dbReference type="Proteomes" id="UP000077173"/>
    </source>
</evidence>
<keyword evidence="4" id="KW-1185">Reference proteome</keyword>
<name>A0A176ZB06_9BRAD</name>
<sequence>MLLKRFANAVVMLLVALGLLLAPVAAPAFAAPVSGAAHHHDMQAMSDDMQAMADDAQASSDDTQAMADMPCCPGQTKGGDGGPCPFVALCMLNLSVPAPSGAAALIERQAQHSARVLRNDLPVDGLGTKPPDHPPRTLV</sequence>